<organism evidence="4 5">
    <name type="scientific">Bordetella genomosp. 9</name>
    <dbReference type="NCBI Taxonomy" id="1416803"/>
    <lineage>
        <taxon>Bacteria</taxon>
        <taxon>Pseudomonadati</taxon>
        <taxon>Pseudomonadota</taxon>
        <taxon>Betaproteobacteria</taxon>
        <taxon>Burkholderiales</taxon>
        <taxon>Alcaligenaceae</taxon>
        <taxon>Bordetella</taxon>
    </lineage>
</organism>
<dbReference type="Proteomes" id="UP000194139">
    <property type="component" value="Chromosome"/>
</dbReference>
<name>A0A1W6YVN5_9BORD</name>
<evidence type="ECO:0000259" key="3">
    <source>
        <dbReference type="PROSITE" id="PS51186"/>
    </source>
</evidence>
<dbReference type="SUPFAM" id="SSF55729">
    <property type="entry name" value="Acyl-CoA N-acyltransferases (Nat)"/>
    <property type="match status" value="1"/>
</dbReference>
<dbReference type="PROSITE" id="PS51186">
    <property type="entry name" value="GNAT"/>
    <property type="match status" value="1"/>
</dbReference>
<gene>
    <name evidence="4" type="ORF">CAL13_02270</name>
</gene>
<proteinExistence type="predicted"/>
<dbReference type="InterPro" id="IPR016181">
    <property type="entry name" value="Acyl_CoA_acyltransferase"/>
</dbReference>
<dbReference type="Pfam" id="PF00583">
    <property type="entry name" value="Acetyltransf_1"/>
    <property type="match status" value="1"/>
</dbReference>
<evidence type="ECO:0000256" key="2">
    <source>
        <dbReference type="ARBA" id="ARBA00023315"/>
    </source>
</evidence>
<accession>A0A1W6YVN5</accession>
<dbReference type="EMBL" id="CP021109">
    <property type="protein sequence ID" value="ARP85172.1"/>
    <property type="molecule type" value="Genomic_DNA"/>
</dbReference>
<keyword evidence="2" id="KW-0012">Acyltransferase</keyword>
<feature type="domain" description="N-acetyltransferase" evidence="3">
    <location>
        <begin position="14"/>
        <end position="162"/>
    </location>
</feature>
<dbReference type="AlphaFoldDB" id="A0A1W6YVN5"/>
<keyword evidence="1" id="KW-0808">Transferase</keyword>
<dbReference type="InterPro" id="IPR050832">
    <property type="entry name" value="Bact_Acetyltransf"/>
</dbReference>
<evidence type="ECO:0000256" key="1">
    <source>
        <dbReference type="ARBA" id="ARBA00022679"/>
    </source>
</evidence>
<reference evidence="4 5" key="1">
    <citation type="submission" date="2017-05" db="EMBL/GenBank/DDBJ databases">
        <title>Complete and WGS of Bordetella genogroups.</title>
        <authorList>
            <person name="Spilker T."/>
            <person name="LiPuma J."/>
        </authorList>
    </citation>
    <scope>NUCLEOTIDE SEQUENCE [LARGE SCALE GENOMIC DNA]</scope>
    <source>
        <strain evidence="4 5">AU17164</strain>
    </source>
</reference>
<dbReference type="InterPro" id="IPR000182">
    <property type="entry name" value="GNAT_dom"/>
</dbReference>
<evidence type="ECO:0000313" key="4">
    <source>
        <dbReference type="EMBL" id="ARP85172.1"/>
    </source>
</evidence>
<dbReference type="PANTHER" id="PTHR43877">
    <property type="entry name" value="AMINOALKYLPHOSPHONATE N-ACETYLTRANSFERASE-RELATED-RELATED"/>
    <property type="match status" value="1"/>
</dbReference>
<evidence type="ECO:0000313" key="5">
    <source>
        <dbReference type="Proteomes" id="UP000194139"/>
    </source>
</evidence>
<sequence length="162" mass="17868">MSPWRLALDKAFALTFRPATPADVPALLALRRATMGAHLERANAPRDEAALLARVNYRLEDALLVYEGEELAGLFKVSRTPGEWKLIQVQIAPHRQGQGLGGHLVRGLQAEAAAAGCAIVLDVLKDNPARRLYERCGFVVVGETELEYEMRWRPRGAEATKP</sequence>
<dbReference type="Gene3D" id="3.40.630.30">
    <property type="match status" value="1"/>
</dbReference>
<keyword evidence="5" id="KW-1185">Reference proteome</keyword>
<dbReference type="GO" id="GO:0016747">
    <property type="term" value="F:acyltransferase activity, transferring groups other than amino-acyl groups"/>
    <property type="evidence" value="ECO:0007669"/>
    <property type="project" value="InterPro"/>
</dbReference>
<protein>
    <recommendedName>
        <fullName evidence="3">N-acetyltransferase domain-containing protein</fullName>
    </recommendedName>
</protein>